<reference evidence="2 3" key="1">
    <citation type="submission" date="2020-04" db="EMBL/GenBank/DDBJ databases">
        <title>Perkinsus olseni comparative genomics.</title>
        <authorList>
            <person name="Bogema D.R."/>
        </authorList>
    </citation>
    <scope>NUCLEOTIDE SEQUENCE [LARGE SCALE GENOMIC DNA]</scope>
    <source>
        <strain evidence="2 3">ATCC PRA-207</strain>
    </source>
</reference>
<accession>A0A7J6QE16</accession>
<organism evidence="2 3">
    <name type="scientific">Perkinsus olseni</name>
    <name type="common">Perkinsus atlanticus</name>
    <dbReference type="NCBI Taxonomy" id="32597"/>
    <lineage>
        <taxon>Eukaryota</taxon>
        <taxon>Sar</taxon>
        <taxon>Alveolata</taxon>
        <taxon>Perkinsozoa</taxon>
        <taxon>Perkinsea</taxon>
        <taxon>Perkinsida</taxon>
        <taxon>Perkinsidae</taxon>
        <taxon>Perkinsus</taxon>
    </lineage>
</organism>
<dbReference type="AlphaFoldDB" id="A0A7J6QE16"/>
<evidence type="ECO:0000313" key="3">
    <source>
        <dbReference type="Proteomes" id="UP000553632"/>
    </source>
</evidence>
<keyword evidence="3" id="KW-1185">Reference proteome</keyword>
<name>A0A7J6QE16_PEROL</name>
<dbReference type="EMBL" id="JABANO010033587">
    <property type="protein sequence ID" value="KAF4706583.1"/>
    <property type="molecule type" value="Genomic_DNA"/>
</dbReference>
<sequence length="132" mass="14267">MAAGLGFGVRRSGSELDSVSGTVYSCDCVMLPTHESLPVMYHHYAMAPKQCLGQQFLVELGGAVSHVFAYRFRRQDGHDMSASTNEAQRLSFLHFKTRRVNAQAHGQNVNVAAPAPMTNGEQPGAPKPPPNA</sequence>
<feature type="region of interest" description="Disordered" evidence="1">
    <location>
        <begin position="112"/>
        <end position="132"/>
    </location>
</feature>
<dbReference type="Proteomes" id="UP000553632">
    <property type="component" value="Unassembled WGS sequence"/>
</dbReference>
<comment type="caution">
    <text evidence="2">The sequence shown here is derived from an EMBL/GenBank/DDBJ whole genome shotgun (WGS) entry which is preliminary data.</text>
</comment>
<protein>
    <submittedName>
        <fullName evidence="2">Uncharacterized protein</fullName>
    </submittedName>
</protein>
<gene>
    <name evidence="2" type="ORF">FOZ63_019365</name>
</gene>
<evidence type="ECO:0000313" key="2">
    <source>
        <dbReference type="EMBL" id="KAF4706583.1"/>
    </source>
</evidence>
<evidence type="ECO:0000256" key="1">
    <source>
        <dbReference type="SAM" id="MobiDB-lite"/>
    </source>
</evidence>
<proteinExistence type="predicted"/>